<dbReference type="RefSeq" id="XP_053583151.1">
    <property type="nucleotide sequence ID" value="XM_053734238.1"/>
</dbReference>
<feature type="domain" description="DUF38" evidence="1">
    <location>
        <begin position="142"/>
        <end position="250"/>
    </location>
</feature>
<dbReference type="Proteomes" id="UP000483820">
    <property type="component" value="Chromosome V"/>
</dbReference>
<dbReference type="EMBL" id="WUAV01000005">
    <property type="protein sequence ID" value="KAF1754838.1"/>
    <property type="molecule type" value="Genomic_DNA"/>
</dbReference>
<dbReference type="GeneID" id="9808771"/>
<dbReference type="Pfam" id="PF01827">
    <property type="entry name" value="FTH"/>
    <property type="match status" value="1"/>
</dbReference>
<evidence type="ECO:0000313" key="3">
    <source>
        <dbReference type="Proteomes" id="UP000483820"/>
    </source>
</evidence>
<proteinExistence type="predicted"/>
<dbReference type="PANTHER" id="PTHR23014:SF1">
    <property type="entry name" value="DUF38 DOMAIN-CONTAINING PROTEIN-RELATED"/>
    <property type="match status" value="1"/>
</dbReference>
<dbReference type="CTD" id="9808771"/>
<sequence>MNDESLLLKLSNVAMNRVLHHCEYPVFASLRKTCRSLREFVDTEKPDARMVEVDISCDANRVIFRLQSGERRINILYKNDEEGCYPRRFTGWEDNLASNGLNGMDYIEMFKNDFTVFLRHQRSVLKQMVLHSDGKTAGVPALQVLLAISSVDAHNLRILTTCIREPNVSLEEISETKQWGQLDICHFGGFRLLEIRPISHLKTFSGFVTVVTAGDLDYLKAAFLNSLNFSHCTMKHNSVANLSEITETFGVQPFTRDCNFGGVSRLWFFRLPNDKSRVLALDVHSDNHVEFEQIETAKVPSDAVIIGCDSFFYSHA</sequence>
<evidence type="ECO:0000259" key="1">
    <source>
        <dbReference type="Pfam" id="PF01827"/>
    </source>
</evidence>
<protein>
    <recommendedName>
        <fullName evidence="1">DUF38 domain-containing protein</fullName>
    </recommendedName>
</protein>
<dbReference type="AlphaFoldDB" id="A0A6A5GI20"/>
<dbReference type="KEGG" id="crq:GCK72_021403"/>
<dbReference type="PANTHER" id="PTHR23014">
    <property type="entry name" value="F-BOX A PROTEIN"/>
    <property type="match status" value="1"/>
</dbReference>
<comment type="caution">
    <text evidence="2">The sequence shown here is derived from an EMBL/GenBank/DDBJ whole genome shotgun (WGS) entry which is preliminary data.</text>
</comment>
<name>A0A6A5GI20_CAERE</name>
<dbReference type="InterPro" id="IPR002900">
    <property type="entry name" value="DUF38/FTH_CAE_spp"/>
</dbReference>
<reference evidence="2 3" key="1">
    <citation type="submission" date="2019-12" db="EMBL/GenBank/DDBJ databases">
        <title>Chromosome-level assembly of the Caenorhabditis remanei genome.</title>
        <authorList>
            <person name="Teterina A.A."/>
            <person name="Willis J.H."/>
            <person name="Phillips P.C."/>
        </authorList>
    </citation>
    <scope>NUCLEOTIDE SEQUENCE [LARGE SCALE GENOMIC DNA]</scope>
    <source>
        <strain evidence="2 3">PX506</strain>
        <tissue evidence="2">Whole organism</tissue>
    </source>
</reference>
<gene>
    <name evidence="2" type="ORF">GCK72_021403</name>
</gene>
<accession>A0A6A5GI20</accession>
<organism evidence="2 3">
    <name type="scientific">Caenorhabditis remanei</name>
    <name type="common">Caenorhabditis vulgaris</name>
    <dbReference type="NCBI Taxonomy" id="31234"/>
    <lineage>
        <taxon>Eukaryota</taxon>
        <taxon>Metazoa</taxon>
        <taxon>Ecdysozoa</taxon>
        <taxon>Nematoda</taxon>
        <taxon>Chromadorea</taxon>
        <taxon>Rhabditida</taxon>
        <taxon>Rhabditina</taxon>
        <taxon>Rhabditomorpha</taxon>
        <taxon>Rhabditoidea</taxon>
        <taxon>Rhabditidae</taxon>
        <taxon>Peloderinae</taxon>
        <taxon>Caenorhabditis</taxon>
    </lineage>
</organism>
<evidence type="ECO:0000313" key="2">
    <source>
        <dbReference type="EMBL" id="KAF1754838.1"/>
    </source>
</evidence>